<keyword evidence="1" id="KW-0812">Transmembrane</keyword>
<gene>
    <name evidence="2" type="ORF">T07_13458</name>
</gene>
<keyword evidence="1" id="KW-0472">Membrane</keyword>
<comment type="caution">
    <text evidence="2">The sequence shown here is derived from an EMBL/GenBank/DDBJ whole genome shotgun (WGS) entry which is preliminary data.</text>
</comment>
<feature type="transmembrane region" description="Helical" evidence="1">
    <location>
        <begin position="20"/>
        <end position="42"/>
    </location>
</feature>
<dbReference type="AlphaFoldDB" id="A0A0V0SBB3"/>
<sequence>MYISYNTKNMQISVRKISGIQLVGCVTSMLLHIVRTLIFHHISDYLINRSTCTTQLIDQLFDLFHHNKATHKTHNHQKIRLDSESQIRLMHRTHIRKMSITASAQCDKLKVTLSENEI</sequence>
<evidence type="ECO:0000256" key="1">
    <source>
        <dbReference type="SAM" id="Phobius"/>
    </source>
</evidence>
<proteinExistence type="predicted"/>
<organism evidence="2 3">
    <name type="scientific">Trichinella nelsoni</name>
    <dbReference type="NCBI Taxonomy" id="6336"/>
    <lineage>
        <taxon>Eukaryota</taxon>
        <taxon>Metazoa</taxon>
        <taxon>Ecdysozoa</taxon>
        <taxon>Nematoda</taxon>
        <taxon>Enoplea</taxon>
        <taxon>Dorylaimia</taxon>
        <taxon>Trichinellida</taxon>
        <taxon>Trichinellidae</taxon>
        <taxon>Trichinella</taxon>
    </lineage>
</organism>
<dbReference type="EMBL" id="JYDL01000020">
    <property type="protein sequence ID" value="KRX24009.1"/>
    <property type="molecule type" value="Genomic_DNA"/>
</dbReference>
<keyword evidence="1" id="KW-1133">Transmembrane helix</keyword>
<keyword evidence="3" id="KW-1185">Reference proteome</keyword>
<name>A0A0V0SBB3_9BILA</name>
<reference evidence="2 3" key="1">
    <citation type="submission" date="2015-01" db="EMBL/GenBank/DDBJ databases">
        <title>Evolution of Trichinella species and genotypes.</title>
        <authorList>
            <person name="Korhonen P.K."/>
            <person name="Edoardo P."/>
            <person name="Giuseppe L.R."/>
            <person name="Gasser R.B."/>
        </authorList>
    </citation>
    <scope>NUCLEOTIDE SEQUENCE [LARGE SCALE GENOMIC DNA]</scope>
    <source>
        <strain evidence="2">ISS37</strain>
    </source>
</reference>
<protein>
    <submittedName>
        <fullName evidence="2">Uncharacterized protein</fullName>
    </submittedName>
</protein>
<evidence type="ECO:0000313" key="3">
    <source>
        <dbReference type="Proteomes" id="UP000054630"/>
    </source>
</evidence>
<evidence type="ECO:0000313" key="2">
    <source>
        <dbReference type="EMBL" id="KRX24009.1"/>
    </source>
</evidence>
<dbReference type="Proteomes" id="UP000054630">
    <property type="component" value="Unassembled WGS sequence"/>
</dbReference>
<accession>A0A0V0SBB3</accession>